<gene>
    <name evidence="1" type="ORF">GLOINDRAFT_9974</name>
</gene>
<dbReference type="HOGENOM" id="CLU_1050304_0_0_1"/>
<accession>U9T6Q0</accession>
<sequence>MSEWSLYIVECAFLYELIVDKCKKLKHLSVIGEYHKADMNVSLIILPSLIDIELGNVKIDSALAQQITCLYHIKYLSLWQVHISWGLSLFPTTLDGVAVVNLHTIAKRCPVLTSLKLFDIGKVMRFAYISELRDLTMLLLLIDDMSVDYLRIISSLSDLQTLDIEMQRDSPVLDISCLSTMKKLTDITLRCNEERSAWKNLLVDSIIQRHSTMRWIIDYEEELVVNLHDATMFAHCIFTYNGNTEWIFVGNLLHIFERSSVSDRI</sequence>
<dbReference type="EMBL" id="KI298325">
    <property type="protein sequence ID" value="ERZ99005.1"/>
    <property type="molecule type" value="Genomic_DNA"/>
</dbReference>
<proteinExistence type="predicted"/>
<name>U9T6Q0_RHIID</name>
<dbReference type="AlphaFoldDB" id="U9T6Q0"/>
<protein>
    <submittedName>
        <fullName evidence="1">Uncharacterized protein</fullName>
    </submittedName>
</protein>
<dbReference type="Gene3D" id="3.80.10.10">
    <property type="entry name" value="Ribonuclease Inhibitor"/>
    <property type="match status" value="1"/>
</dbReference>
<dbReference type="SUPFAM" id="SSF52058">
    <property type="entry name" value="L domain-like"/>
    <property type="match status" value="1"/>
</dbReference>
<reference evidence="1" key="1">
    <citation type="submission" date="2013-07" db="EMBL/GenBank/DDBJ databases">
        <title>The genome of an arbuscular mycorrhizal fungus provides insights into the evolution of the oldest plant symbiosis.</title>
        <authorList>
            <consortium name="DOE Joint Genome Institute"/>
            <person name="Tisserant E."/>
            <person name="Malbreil M."/>
            <person name="Kuo A."/>
            <person name="Kohler A."/>
            <person name="Symeonidi A."/>
            <person name="Balestrini R."/>
            <person name="Charron P."/>
            <person name="Duensing N."/>
            <person name="Frei-dit-Frey N."/>
            <person name="Gianinazzi-Pearson V."/>
            <person name="Gilbert B."/>
            <person name="Handa Y."/>
            <person name="Hijri M."/>
            <person name="Kaul R."/>
            <person name="Kawaguchi M."/>
            <person name="Krajinski F."/>
            <person name="Lammers P."/>
            <person name="Lapierre D."/>
            <person name="Masclaux F.G."/>
            <person name="Murat C."/>
            <person name="Morin E."/>
            <person name="Ndikumana S."/>
            <person name="Pagni M."/>
            <person name="Petitpierre D."/>
            <person name="Requena N."/>
            <person name="Rosikiewicz P."/>
            <person name="Riley R."/>
            <person name="Saito K."/>
            <person name="San Clemente H."/>
            <person name="Shapiro H."/>
            <person name="van Tuinen D."/>
            <person name="Becard G."/>
            <person name="Bonfante P."/>
            <person name="Paszkowski U."/>
            <person name="Shachar-Hill Y."/>
            <person name="Young J.P."/>
            <person name="Sanders I.R."/>
            <person name="Henrissat B."/>
            <person name="Rensing S.A."/>
            <person name="Grigoriev I.V."/>
            <person name="Corradi N."/>
            <person name="Roux C."/>
            <person name="Martin F."/>
        </authorList>
    </citation>
    <scope>NUCLEOTIDE SEQUENCE</scope>
    <source>
        <strain evidence="1">DAOM 197198</strain>
    </source>
</reference>
<evidence type="ECO:0000313" key="1">
    <source>
        <dbReference type="EMBL" id="ERZ99005.1"/>
    </source>
</evidence>
<organism evidence="1">
    <name type="scientific">Rhizophagus irregularis (strain DAOM 181602 / DAOM 197198 / MUCL 43194)</name>
    <name type="common">Arbuscular mycorrhizal fungus</name>
    <name type="synonym">Glomus intraradices</name>
    <dbReference type="NCBI Taxonomy" id="747089"/>
    <lineage>
        <taxon>Eukaryota</taxon>
        <taxon>Fungi</taxon>
        <taxon>Fungi incertae sedis</taxon>
        <taxon>Mucoromycota</taxon>
        <taxon>Glomeromycotina</taxon>
        <taxon>Glomeromycetes</taxon>
        <taxon>Glomerales</taxon>
        <taxon>Glomeraceae</taxon>
        <taxon>Rhizophagus</taxon>
    </lineage>
</organism>
<dbReference type="InterPro" id="IPR032675">
    <property type="entry name" value="LRR_dom_sf"/>
</dbReference>
<dbReference type="VEuPathDB" id="FungiDB:RhiirFUN_025348"/>